<dbReference type="EMBL" id="JAENII010000001">
    <property type="protein sequence ID" value="MBK1825753.1"/>
    <property type="molecule type" value="Genomic_DNA"/>
</dbReference>
<dbReference type="AlphaFoldDB" id="A0A934V9Z2"/>
<feature type="chain" id="PRO_5037496866" evidence="1">
    <location>
        <begin position="20"/>
        <end position="217"/>
    </location>
</feature>
<dbReference type="Proteomes" id="UP000658278">
    <property type="component" value="Unassembled WGS sequence"/>
</dbReference>
<evidence type="ECO:0000256" key="1">
    <source>
        <dbReference type="SAM" id="SignalP"/>
    </source>
</evidence>
<dbReference type="Pfam" id="PF11769">
    <property type="entry name" value="DUF3313"/>
    <property type="match status" value="1"/>
</dbReference>
<evidence type="ECO:0000313" key="2">
    <source>
        <dbReference type="EMBL" id="MBK1825753.1"/>
    </source>
</evidence>
<dbReference type="PROSITE" id="PS51257">
    <property type="entry name" value="PROKAR_LIPOPROTEIN"/>
    <property type="match status" value="1"/>
</dbReference>
<feature type="signal peptide" evidence="1">
    <location>
        <begin position="1"/>
        <end position="19"/>
    </location>
</feature>
<dbReference type="InterPro" id="IPR021747">
    <property type="entry name" value="DUF3313"/>
</dbReference>
<dbReference type="RefSeq" id="WP_200275731.1">
    <property type="nucleotide sequence ID" value="NZ_JAENII010000001.1"/>
</dbReference>
<gene>
    <name evidence="2" type="ORF">JIN81_01875</name>
</gene>
<accession>A0A934V9Z2</accession>
<organism evidence="2 3">
    <name type="scientific">Haloferula rosea</name>
    <dbReference type="NCBI Taxonomy" id="490093"/>
    <lineage>
        <taxon>Bacteria</taxon>
        <taxon>Pseudomonadati</taxon>
        <taxon>Verrucomicrobiota</taxon>
        <taxon>Verrucomicrobiia</taxon>
        <taxon>Verrucomicrobiales</taxon>
        <taxon>Verrucomicrobiaceae</taxon>
        <taxon>Haloferula</taxon>
    </lineage>
</organism>
<comment type="caution">
    <text evidence="2">The sequence shown here is derived from an EMBL/GenBank/DDBJ whole genome shotgun (WGS) entry which is preliminary data.</text>
</comment>
<keyword evidence="3" id="KW-1185">Reference proteome</keyword>
<keyword evidence="1" id="KW-0732">Signal</keyword>
<proteinExistence type="predicted"/>
<name>A0A934V9Z2_9BACT</name>
<evidence type="ECO:0000313" key="3">
    <source>
        <dbReference type="Proteomes" id="UP000658278"/>
    </source>
</evidence>
<reference evidence="2" key="1">
    <citation type="submission" date="2021-01" db="EMBL/GenBank/DDBJ databases">
        <title>Modified the classification status of verrucomicrobia.</title>
        <authorList>
            <person name="Feng X."/>
        </authorList>
    </citation>
    <scope>NUCLEOTIDE SEQUENCE</scope>
    <source>
        <strain evidence="2">KCTC 22201</strain>
    </source>
</reference>
<sequence>MKLPTLAGLLAATGLTLLASSCSSGSSPSGFLSNFGQLGGGFDTTNSYAVYTAPGLDLTDYDSIYIEAPTTIIDVDKHDPRIAEQLSSYVIKALRSEYGKQLRIVGTPGPRTIRIRTALTDIVQGSTPTNPVTTTYSDPKAPLRGAVGSAAPFISSISFEGEALDGETGKRLAAMSDQRRGQKRNNITPMTDWVAVKAMVEDWAAEMAARLRNAQAR</sequence>
<protein>
    <submittedName>
        <fullName evidence="2">DUF3313 domain-containing protein</fullName>
    </submittedName>
</protein>